<dbReference type="InterPro" id="IPR036910">
    <property type="entry name" value="HMG_box_dom_sf"/>
</dbReference>
<evidence type="ECO:0000259" key="2">
    <source>
        <dbReference type="Pfam" id="PF00505"/>
    </source>
</evidence>
<accession>A0A1V9YE15</accession>
<comment type="caution">
    <text evidence="3">The sequence shown here is derived from an EMBL/GenBank/DDBJ whole genome shotgun (WGS) entry which is preliminary data.</text>
</comment>
<dbReference type="Gene3D" id="1.10.30.10">
    <property type="entry name" value="High mobility group box domain"/>
    <property type="match status" value="1"/>
</dbReference>
<evidence type="ECO:0000313" key="3">
    <source>
        <dbReference type="EMBL" id="OQR83950.1"/>
    </source>
</evidence>
<reference evidence="3 4" key="1">
    <citation type="journal article" date="2014" name="Genome Biol. Evol.">
        <title>The secreted proteins of Achlya hypogyna and Thraustotheca clavata identify the ancestral oomycete secretome and reveal gene acquisitions by horizontal gene transfer.</title>
        <authorList>
            <person name="Misner I."/>
            <person name="Blouin N."/>
            <person name="Leonard G."/>
            <person name="Richards T.A."/>
            <person name="Lane C.E."/>
        </authorList>
    </citation>
    <scope>NUCLEOTIDE SEQUENCE [LARGE SCALE GENOMIC DNA]</scope>
    <source>
        <strain evidence="3 4">ATCC 48635</strain>
    </source>
</reference>
<protein>
    <recommendedName>
        <fullName evidence="2">HMG box domain-containing protein</fullName>
    </recommendedName>
</protein>
<dbReference type="Pfam" id="PF00505">
    <property type="entry name" value="HMG_box"/>
    <property type="match status" value="1"/>
</dbReference>
<dbReference type="OrthoDB" id="79484at2759"/>
<dbReference type="AlphaFoldDB" id="A0A1V9YE15"/>
<name>A0A1V9YE15_ACHHY</name>
<sequence length="279" mass="30672">MAAEVTELHARFEYLQAETQRLASAYALAAEKLHELQEDNTILRDKLLRIRVRRRKLLHAADADMGALMTAKTIFFRRNRRAMRRKLPLASRHKISQALDEEWDALPKEAREKWQRELKTYAVKPTAPAPIPTAKPTVAKQPNKKEEKIEGTPVAPKKSTAKSRAKPKPPASSNPGTPVTAPDEPKPKPARKRPPPKKNDGTEPKKARKSPQVKTPRKPAASAAKKTPTKKGKKADTPAPPVRTADDLDDGSSGGSSAAASDEDDSDDNMMHLPMGAFG</sequence>
<feature type="domain" description="HMG box" evidence="2">
    <location>
        <begin position="73"/>
        <end position="119"/>
    </location>
</feature>
<dbReference type="EMBL" id="JNBR01002032">
    <property type="protein sequence ID" value="OQR83950.1"/>
    <property type="molecule type" value="Genomic_DNA"/>
</dbReference>
<gene>
    <name evidence="3" type="ORF">ACHHYP_14090</name>
</gene>
<evidence type="ECO:0000256" key="1">
    <source>
        <dbReference type="SAM" id="MobiDB-lite"/>
    </source>
</evidence>
<dbReference type="InterPro" id="IPR009071">
    <property type="entry name" value="HMG_box_dom"/>
</dbReference>
<keyword evidence="4" id="KW-1185">Reference proteome</keyword>
<feature type="compositionally biased region" description="Basic residues" evidence="1">
    <location>
        <begin position="206"/>
        <end position="217"/>
    </location>
</feature>
<organism evidence="3 4">
    <name type="scientific">Achlya hypogyna</name>
    <name type="common">Oomycete</name>
    <name type="synonym">Protoachlya hypogyna</name>
    <dbReference type="NCBI Taxonomy" id="1202772"/>
    <lineage>
        <taxon>Eukaryota</taxon>
        <taxon>Sar</taxon>
        <taxon>Stramenopiles</taxon>
        <taxon>Oomycota</taxon>
        <taxon>Saprolegniomycetes</taxon>
        <taxon>Saprolegniales</taxon>
        <taxon>Achlyaceae</taxon>
        <taxon>Achlya</taxon>
    </lineage>
</organism>
<feature type="region of interest" description="Disordered" evidence="1">
    <location>
        <begin position="125"/>
        <end position="279"/>
    </location>
</feature>
<dbReference type="Proteomes" id="UP000243579">
    <property type="component" value="Unassembled WGS sequence"/>
</dbReference>
<proteinExistence type="predicted"/>
<dbReference type="STRING" id="1202772.A0A1V9YE15"/>
<evidence type="ECO:0000313" key="4">
    <source>
        <dbReference type="Proteomes" id="UP000243579"/>
    </source>
</evidence>
<dbReference type="SUPFAM" id="SSF47095">
    <property type="entry name" value="HMG-box"/>
    <property type="match status" value="1"/>
</dbReference>